<sequence>MDRFLNPLMSLPKYDLTLLIASDCLLPHCNSVIRSSPLHNAKMTRRKCLLLPSGESGESGSWRNCHSKLALTRFVERDHRDCMPGLREKNNQLFLGSVSRISDQDGPIVS</sequence>
<accession>A0AAV4M470</accession>
<name>A0AAV4M470_CAEEX</name>
<evidence type="ECO:0000313" key="1">
    <source>
        <dbReference type="EMBL" id="GIX66630.1"/>
    </source>
</evidence>
<keyword evidence="2" id="KW-1185">Reference proteome</keyword>
<organism evidence="1 2">
    <name type="scientific">Caerostris extrusa</name>
    <name type="common">Bark spider</name>
    <name type="synonym">Caerostris bankana</name>
    <dbReference type="NCBI Taxonomy" id="172846"/>
    <lineage>
        <taxon>Eukaryota</taxon>
        <taxon>Metazoa</taxon>
        <taxon>Ecdysozoa</taxon>
        <taxon>Arthropoda</taxon>
        <taxon>Chelicerata</taxon>
        <taxon>Arachnida</taxon>
        <taxon>Araneae</taxon>
        <taxon>Araneomorphae</taxon>
        <taxon>Entelegynae</taxon>
        <taxon>Araneoidea</taxon>
        <taxon>Araneidae</taxon>
        <taxon>Caerostris</taxon>
    </lineage>
</organism>
<dbReference type="EMBL" id="BPLR01001805">
    <property type="protein sequence ID" value="GIX66630.1"/>
    <property type="molecule type" value="Genomic_DNA"/>
</dbReference>
<evidence type="ECO:0000313" key="2">
    <source>
        <dbReference type="Proteomes" id="UP001054945"/>
    </source>
</evidence>
<dbReference type="Proteomes" id="UP001054945">
    <property type="component" value="Unassembled WGS sequence"/>
</dbReference>
<comment type="caution">
    <text evidence="1">The sequence shown here is derived from an EMBL/GenBank/DDBJ whole genome shotgun (WGS) entry which is preliminary data.</text>
</comment>
<reference evidence="1 2" key="1">
    <citation type="submission" date="2021-06" db="EMBL/GenBank/DDBJ databases">
        <title>Caerostris extrusa draft genome.</title>
        <authorList>
            <person name="Kono N."/>
            <person name="Arakawa K."/>
        </authorList>
    </citation>
    <scope>NUCLEOTIDE SEQUENCE [LARGE SCALE GENOMIC DNA]</scope>
</reference>
<gene>
    <name evidence="1" type="ORF">CEXT_765411</name>
</gene>
<proteinExistence type="predicted"/>
<dbReference type="AlphaFoldDB" id="A0AAV4M470"/>
<protein>
    <submittedName>
        <fullName evidence="1">Uncharacterized protein</fullName>
    </submittedName>
</protein>